<evidence type="ECO:0000313" key="1">
    <source>
        <dbReference type="EMBL" id="EGD28379.1"/>
    </source>
</evidence>
<name>F0I530_STRSA</name>
<organism evidence="1 2">
    <name type="scientific">Streptococcus sanguinis SK72</name>
    <dbReference type="NCBI Taxonomy" id="888809"/>
    <lineage>
        <taxon>Bacteria</taxon>
        <taxon>Bacillati</taxon>
        <taxon>Bacillota</taxon>
        <taxon>Bacilli</taxon>
        <taxon>Lactobacillales</taxon>
        <taxon>Streptococcaceae</taxon>
        <taxon>Streptococcus</taxon>
    </lineage>
</organism>
<dbReference type="Proteomes" id="UP000003332">
    <property type="component" value="Unassembled WGS sequence"/>
</dbReference>
<gene>
    <name evidence="1" type="ORF">HMPREF9381_2270</name>
</gene>
<comment type="caution">
    <text evidence="1">The sequence shown here is derived from an EMBL/GenBank/DDBJ whole genome shotgun (WGS) entry which is preliminary data.</text>
</comment>
<sequence>MQNEEHFISKSLDSIPAFLLYHYTNFQGNSQYFLIFSSLN</sequence>
<dbReference type="PATRIC" id="fig|888809.3.peg.2214"/>
<evidence type="ECO:0000313" key="2">
    <source>
        <dbReference type="Proteomes" id="UP000003332"/>
    </source>
</evidence>
<accession>F0I530</accession>
<reference evidence="1 2" key="1">
    <citation type="submission" date="2011-02" db="EMBL/GenBank/DDBJ databases">
        <authorList>
            <person name="Muzny D."/>
            <person name="Qin X."/>
            <person name="Deng J."/>
            <person name="Jiang H."/>
            <person name="Liu Y."/>
            <person name="Qu J."/>
            <person name="Song X.-Z."/>
            <person name="Zhang L."/>
            <person name="Thornton R."/>
            <person name="Coyle M."/>
            <person name="Francisco L."/>
            <person name="Jackson L."/>
            <person name="Javaid M."/>
            <person name="Korchina V."/>
            <person name="Kovar C."/>
            <person name="Mata R."/>
            <person name="Mathew T."/>
            <person name="Ngo R."/>
            <person name="Nguyen L."/>
            <person name="Nguyen N."/>
            <person name="Okwuonu G."/>
            <person name="Ongeri F."/>
            <person name="Pham C."/>
            <person name="Simmons D."/>
            <person name="Wilczek-Boney K."/>
            <person name="Hale W."/>
            <person name="Jakkamsetti A."/>
            <person name="Pham P."/>
            <person name="Ruth R."/>
            <person name="San Lucas F."/>
            <person name="Warren J."/>
            <person name="Zhang J."/>
            <person name="Zhao Z."/>
            <person name="Zhou C."/>
            <person name="Zhu D."/>
            <person name="Lee S."/>
            <person name="Bess C."/>
            <person name="Blankenburg K."/>
            <person name="Forbes L."/>
            <person name="Fu Q."/>
            <person name="Gubbala S."/>
            <person name="Hirani K."/>
            <person name="Jayaseelan J.C."/>
            <person name="Lara F."/>
            <person name="Munidasa M."/>
            <person name="Palculict T."/>
            <person name="Patil S."/>
            <person name="Pu L.-L."/>
            <person name="Saada N."/>
            <person name="Tang L."/>
            <person name="Weissenberger G."/>
            <person name="Zhu Y."/>
            <person name="Hemphill L."/>
            <person name="Shang Y."/>
            <person name="Youmans B."/>
            <person name="Ayvaz T."/>
            <person name="Ross M."/>
            <person name="Santibanez J."/>
            <person name="Aqrawi P."/>
            <person name="Gross S."/>
            <person name="Joshi V."/>
            <person name="Fowler G."/>
            <person name="Nazareth L."/>
            <person name="Reid J."/>
            <person name="Worley K."/>
            <person name="Petrosino J."/>
            <person name="Highlander S."/>
            <person name="Gibbs R."/>
        </authorList>
    </citation>
    <scope>NUCLEOTIDE SEQUENCE [LARGE SCALE GENOMIC DNA]</scope>
    <source>
        <strain evidence="1 2">SK72</strain>
    </source>
</reference>
<dbReference type="AlphaFoldDB" id="F0I530"/>
<dbReference type="EMBL" id="AEXV01000016">
    <property type="protein sequence ID" value="EGD28379.1"/>
    <property type="molecule type" value="Genomic_DNA"/>
</dbReference>
<protein>
    <submittedName>
        <fullName evidence="1">Uncharacterized protein</fullName>
    </submittedName>
</protein>
<proteinExistence type="predicted"/>
<dbReference type="HOGENOM" id="CLU_3297408_0_0_9"/>